<reference evidence="2 3" key="1">
    <citation type="journal article" date="2011" name="Front. Microbiol.">
        <title>Genomic signatures of strain selection and enhancement in Bacillus atrophaeus var. globigii, a historical biowarfare simulant.</title>
        <authorList>
            <person name="Gibbons H.S."/>
            <person name="Broomall S.M."/>
            <person name="McNew L.A."/>
            <person name="Daligault H."/>
            <person name="Chapman C."/>
            <person name="Bruce D."/>
            <person name="Karavis M."/>
            <person name="Krepps M."/>
            <person name="McGregor P.A."/>
            <person name="Hong C."/>
            <person name="Park K.H."/>
            <person name="Akmal A."/>
            <person name="Feldman A."/>
            <person name="Lin J.S."/>
            <person name="Chang W.E."/>
            <person name="Higgs B.W."/>
            <person name="Demirev P."/>
            <person name="Lindquist J."/>
            <person name="Liem A."/>
            <person name="Fochler E."/>
            <person name="Read T.D."/>
            <person name="Tapia R."/>
            <person name="Johnson S."/>
            <person name="Bishop-Lilly K.A."/>
            <person name="Detter C."/>
            <person name="Han C."/>
            <person name="Sozhamannan S."/>
            <person name="Rosenzweig C.N."/>
            <person name="Skowronski E.W."/>
        </authorList>
    </citation>
    <scope>NUCLEOTIDE SEQUENCE [LARGE SCALE GENOMIC DNA]</scope>
    <source>
        <strain evidence="2 3">CL-SP19</strain>
    </source>
</reference>
<dbReference type="Pfam" id="PF11726">
    <property type="entry name" value="YagK_YfjJ_C"/>
    <property type="match status" value="1"/>
</dbReference>
<evidence type="ECO:0000313" key="3">
    <source>
        <dbReference type="Proteomes" id="UP000287908"/>
    </source>
</evidence>
<gene>
    <name evidence="2" type="ORF">CWI81_10755</name>
</gene>
<evidence type="ECO:0000259" key="1">
    <source>
        <dbReference type="Pfam" id="PF11726"/>
    </source>
</evidence>
<dbReference type="EMBL" id="PIQF01000003">
    <property type="protein sequence ID" value="RUO75443.1"/>
    <property type="molecule type" value="Genomic_DNA"/>
</dbReference>
<proteinExistence type="predicted"/>
<sequence>MIMELIMNLPIRNPMNHNQTLYYDSSYRGLPLWPQHVPYIQEPLDGLHDTMTRALDEHPRTLAVRFDLRVPVAGIPLHLEPPMEHFIRAVNRKVKAKYDRERLLKGYAHPCTVRYARKAEQSIQSPYEHYHIVIFVNNDVFRQVGNLGPGDNSELGKIIRDAWYSTGGVNAGPTEYLIHGSTPSYRRLKGPFNSSSQEIREAFRHYSYLCKESTTLYQRGRPSFTTSRK</sequence>
<name>A0A432ZBU8_9GAMM</name>
<dbReference type="InterPro" id="IPR057271">
    <property type="entry name" value="YagK_YfjJ_C"/>
</dbReference>
<feature type="domain" description="YagK/YfjJ C-terminal" evidence="1">
    <location>
        <begin position="55"/>
        <end position="227"/>
    </location>
</feature>
<comment type="caution">
    <text evidence="2">The sequence shown here is derived from an EMBL/GenBank/DDBJ whole genome shotgun (WGS) entry which is preliminary data.</text>
</comment>
<dbReference type="Proteomes" id="UP000287908">
    <property type="component" value="Unassembled WGS sequence"/>
</dbReference>
<organism evidence="2 3">
    <name type="scientific">Idiomarina seosinensis</name>
    <dbReference type="NCBI Taxonomy" id="281739"/>
    <lineage>
        <taxon>Bacteria</taxon>
        <taxon>Pseudomonadati</taxon>
        <taxon>Pseudomonadota</taxon>
        <taxon>Gammaproteobacteria</taxon>
        <taxon>Alteromonadales</taxon>
        <taxon>Idiomarinaceae</taxon>
        <taxon>Idiomarina</taxon>
    </lineage>
</organism>
<dbReference type="AlphaFoldDB" id="A0A432ZBU8"/>
<accession>A0A432ZBU8</accession>
<protein>
    <recommendedName>
        <fullName evidence="1">YagK/YfjJ C-terminal domain-containing protein</fullName>
    </recommendedName>
</protein>
<evidence type="ECO:0000313" key="2">
    <source>
        <dbReference type="EMBL" id="RUO75443.1"/>
    </source>
</evidence>
<keyword evidence="3" id="KW-1185">Reference proteome</keyword>